<evidence type="ECO:0000313" key="2">
    <source>
        <dbReference type="EMBL" id="MFC4503850.1"/>
    </source>
</evidence>
<protein>
    <submittedName>
        <fullName evidence="2">Peptidase inhibitor family I36 protein</fullName>
    </submittedName>
</protein>
<gene>
    <name evidence="2" type="ORF">ACFPIH_30805</name>
</gene>
<comment type="caution">
    <text evidence="2">The sequence shown here is derived from an EMBL/GenBank/DDBJ whole genome shotgun (WGS) entry which is preliminary data.</text>
</comment>
<dbReference type="Proteomes" id="UP001595839">
    <property type="component" value="Unassembled WGS sequence"/>
</dbReference>
<feature type="chain" id="PRO_5046280552" evidence="1">
    <location>
        <begin position="23"/>
        <end position="127"/>
    </location>
</feature>
<dbReference type="RefSeq" id="WP_381179345.1">
    <property type="nucleotide sequence ID" value="NZ_JBHSFK010000022.1"/>
</dbReference>
<dbReference type="EMBL" id="JBHSFK010000022">
    <property type="protein sequence ID" value="MFC4503850.1"/>
    <property type="molecule type" value="Genomic_DNA"/>
</dbReference>
<reference evidence="3" key="1">
    <citation type="journal article" date="2019" name="Int. J. Syst. Evol. Microbiol.">
        <title>The Global Catalogue of Microorganisms (GCM) 10K type strain sequencing project: providing services to taxonomists for standard genome sequencing and annotation.</title>
        <authorList>
            <consortium name="The Broad Institute Genomics Platform"/>
            <consortium name="The Broad Institute Genome Sequencing Center for Infectious Disease"/>
            <person name="Wu L."/>
            <person name="Ma J."/>
        </authorList>
    </citation>
    <scope>NUCLEOTIDE SEQUENCE [LARGE SCALE GENOMIC DNA]</scope>
    <source>
        <strain evidence="3">CGMCC 4.7177</strain>
    </source>
</reference>
<dbReference type="Pfam" id="PF03995">
    <property type="entry name" value="Inhibitor_I36"/>
    <property type="match status" value="1"/>
</dbReference>
<keyword evidence="1" id="KW-0732">Signal</keyword>
<name>A0ABV9AX46_9ACTN</name>
<evidence type="ECO:0000256" key="1">
    <source>
        <dbReference type="SAM" id="SignalP"/>
    </source>
</evidence>
<keyword evidence="3" id="KW-1185">Reference proteome</keyword>
<accession>A0ABV9AX46</accession>
<evidence type="ECO:0000313" key="3">
    <source>
        <dbReference type="Proteomes" id="UP001595839"/>
    </source>
</evidence>
<proteinExistence type="predicted"/>
<sequence>MRMTKKLAVITGGIALTGGLLAGGTGTAGAAPAAPQAASDCPAGWFCVWAGQNYTGHMQKVAGTNANLTQYSVFQNFQSWYNHGRSCDYKWFSETNYNGTSAVLARGSMGTSSTHYRQNSNKWVNCV</sequence>
<organism evidence="2 3">
    <name type="scientific">Streptomyces vulcanius</name>
    <dbReference type="NCBI Taxonomy" id="1441876"/>
    <lineage>
        <taxon>Bacteria</taxon>
        <taxon>Bacillati</taxon>
        <taxon>Actinomycetota</taxon>
        <taxon>Actinomycetes</taxon>
        <taxon>Kitasatosporales</taxon>
        <taxon>Streptomycetaceae</taxon>
        <taxon>Streptomyces</taxon>
    </lineage>
</organism>
<feature type="signal peptide" evidence="1">
    <location>
        <begin position="1"/>
        <end position="22"/>
    </location>
</feature>